<protein>
    <submittedName>
        <fullName evidence="1">Uncharacterized protein</fullName>
    </submittedName>
</protein>
<evidence type="ECO:0000313" key="1">
    <source>
        <dbReference type="EMBL" id="SES31262.1"/>
    </source>
</evidence>
<name>A0A1H9WBE6_BUTFI</name>
<evidence type="ECO:0000313" key="2">
    <source>
        <dbReference type="Proteomes" id="UP000182584"/>
    </source>
</evidence>
<dbReference type="RefSeq" id="WP_027217957.1">
    <property type="nucleotide sequence ID" value="NZ_FOGJ01000029.1"/>
</dbReference>
<dbReference type="EMBL" id="FOGJ01000029">
    <property type="protein sequence ID" value="SES31262.1"/>
    <property type="molecule type" value="Genomic_DNA"/>
</dbReference>
<gene>
    <name evidence="1" type="ORF">SAMN04487884_1293</name>
</gene>
<organism evidence="1 2">
    <name type="scientific">Butyrivibrio fibrisolvens</name>
    <dbReference type="NCBI Taxonomy" id="831"/>
    <lineage>
        <taxon>Bacteria</taxon>
        <taxon>Bacillati</taxon>
        <taxon>Bacillota</taxon>
        <taxon>Clostridia</taxon>
        <taxon>Lachnospirales</taxon>
        <taxon>Lachnospiraceae</taxon>
        <taxon>Butyrivibrio</taxon>
    </lineage>
</organism>
<proteinExistence type="predicted"/>
<dbReference type="AlphaFoldDB" id="A0A1H9WBE6"/>
<reference evidence="1 2" key="1">
    <citation type="submission" date="2016-10" db="EMBL/GenBank/DDBJ databases">
        <authorList>
            <person name="de Groot N.N."/>
        </authorList>
    </citation>
    <scope>NUCLEOTIDE SEQUENCE [LARGE SCALE GENOMIC DNA]</scope>
    <source>
        <strain evidence="1 2">AR40</strain>
    </source>
</reference>
<dbReference type="Proteomes" id="UP000182584">
    <property type="component" value="Unassembled WGS sequence"/>
</dbReference>
<sequence>MSISKSNKQVHSIDVLNKIYHQEYELKDTENGYRMIPRSKRYTFNAESKKKTYSSSANVNLI</sequence>
<accession>A0A1H9WBE6</accession>